<dbReference type="Proteomes" id="UP000664317">
    <property type="component" value="Unassembled WGS sequence"/>
</dbReference>
<dbReference type="Pfam" id="PF13588">
    <property type="entry name" value="HSDR_N_2"/>
    <property type="match status" value="1"/>
</dbReference>
<sequence>MSRLQEKKVRLPGLNLPQFEPVLKQAEDKLWIYDSLRKKDLVLTPEEWVRQHWINFLIQHKDYPRGLFSLEKGLKYNRLDKRTDLIVFDRSGSPYLLVECKAPQVKIDEKTLRQAMVYNQQLNCPNLVLSNGLVHVFFRYSEPEQKFVQTREAPCPPKQ</sequence>
<evidence type="ECO:0000313" key="2">
    <source>
        <dbReference type="EMBL" id="MBN7812169.1"/>
    </source>
</evidence>
<dbReference type="RefSeq" id="WP_206578947.1">
    <property type="nucleotide sequence ID" value="NZ_JAFKCT010000006.1"/>
</dbReference>
<dbReference type="EMBL" id="JAFKCT010000006">
    <property type="protein sequence ID" value="MBN7812169.1"/>
    <property type="molecule type" value="Genomic_DNA"/>
</dbReference>
<evidence type="ECO:0000313" key="3">
    <source>
        <dbReference type="Proteomes" id="UP000664317"/>
    </source>
</evidence>
<evidence type="ECO:0000259" key="1">
    <source>
        <dbReference type="Pfam" id="PF13588"/>
    </source>
</evidence>
<dbReference type="InterPro" id="IPR029464">
    <property type="entry name" value="HSDR_N"/>
</dbReference>
<protein>
    <submittedName>
        <fullName evidence="2">Type I restriction enzyme HsdR N-terminal domain-containing protein</fullName>
    </submittedName>
</protein>
<name>A0ABS3C989_9BACT</name>
<reference evidence="2 3" key="1">
    <citation type="submission" date="2021-03" db="EMBL/GenBank/DDBJ databases">
        <title>novel species isolated from a fishpond in China.</title>
        <authorList>
            <person name="Lu H."/>
            <person name="Cai Z."/>
        </authorList>
    </citation>
    <scope>NUCLEOTIDE SEQUENCE [LARGE SCALE GENOMIC DNA]</scope>
    <source>
        <strain evidence="2 3">H41</strain>
    </source>
</reference>
<accession>A0ABS3C989</accession>
<comment type="caution">
    <text evidence="2">The sequence shown here is derived from an EMBL/GenBank/DDBJ whole genome shotgun (WGS) entry which is preliminary data.</text>
</comment>
<dbReference type="Gene3D" id="3.90.1570.30">
    <property type="match status" value="1"/>
</dbReference>
<keyword evidence="3" id="KW-1185">Reference proteome</keyword>
<organism evidence="2 3">
    <name type="scientific">Algoriphagus oliviformis</name>
    <dbReference type="NCBI Taxonomy" id="2811231"/>
    <lineage>
        <taxon>Bacteria</taxon>
        <taxon>Pseudomonadati</taxon>
        <taxon>Bacteroidota</taxon>
        <taxon>Cytophagia</taxon>
        <taxon>Cytophagales</taxon>
        <taxon>Cyclobacteriaceae</taxon>
        <taxon>Algoriphagus</taxon>
    </lineage>
</organism>
<proteinExistence type="predicted"/>
<gene>
    <name evidence="2" type="ORF">J0A68_14545</name>
</gene>
<feature type="domain" description="Type I restriction enzyme R protein N-terminal" evidence="1">
    <location>
        <begin position="45"/>
        <end position="154"/>
    </location>
</feature>